<dbReference type="EMBL" id="QAOI01000056">
    <property type="protein sequence ID" value="PTQ66251.1"/>
    <property type="molecule type" value="Genomic_DNA"/>
</dbReference>
<gene>
    <name evidence="1" type="ORF">C8R26_1569</name>
</gene>
<evidence type="ECO:0000313" key="2">
    <source>
        <dbReference type="Proteomes" id="UP000244128"/>
    </source>
</evidence>
<organism evidence="1 2">
    <name type="scientific">Nitrosomonas oligotropha</name>
    <dbReference type="NCBI Taxonomy" id="42354"/>
    <lineage>
        <taxon>Bacteria</taxon>
        <taxon>Pseudomonadati</taxon>
        <taxon>Pseudomonadota</taxon>
        <taxon>Betaproteobacteria</taxon>
        <taxon>Nitrosomonadales</taxon>
        <taxon>Nitrosomonadaceae</taxon>
        <taxon>Nitrosomonas</taxon>
    </lineage>
</organism>
<dbReference type="Proteomes" id="UP000244128">
    <property type="component" value="Unassembled WGS sequence"/>
</dbReference>
<comment type="caution">
    <text evidence="1">The sequence shown here is derived from an EMBL/GenBank/DDBJ whole genome shotgun (WGS) entry which is preliminary data.</text>
</comment>
<protein>
    <submittedName>
        <fullName evidence="1">Uncharacterized protein</fullName>
    </submittedName>
</protein>
<name>A0A2T5H3S0_9PROT</name>
<evidence type="ECO:0000313" key="1">
    <source>
        <dbReference type="EMBL" id="PTQ66251.1"/>
    </source>
</evidence>
<proteinExistence type="predicted"/>
<dbReference type="AlphaFoldDB" id="A0A2T5H3S0"/>
<reference evidence="1 2" key="1">
    <citation type="submission" date="2018-04" db="EMBL/GenBank/DDBJ databases">
        <title>Active sludge and wastewater microbial communities from Klosterneuburg, Austria.</title>
        <authorList>
            <person name="Wagner M."/>
        </authorList>
    </citation>
    <scope>NUCLEOTIDE SEQUENCE [LARGE SCALE GENOMIC DNA]</scope>
    <source>
        <strain evidence="1 2">Nm49</strain>
    </source>
</reference>
<sequence>MLALYYKHASAIFPKEGGIVTIWYSNLQVANGSIPDEVNHFLNQDPILIRNAKNLNEQFNYKYLFSECRQNAVFLVGFRQSFYILSHLKTDRSRFDKLICERVMSPYEWTEVI</sequence>
<accession>A0A2T5H3S0</accession>